<name>A0A1F6CBS6_HANXR</name>
<comment type="caution">
    <text evidence="2">The sequence shown here is derived from an EMBL/GenBank/DDBJ whole genome shotgun (WGS) entry which is preliminary data.</text>
</comment>
<dbReference type="Pfam" id="PF00578">
    <property type="entry name" value="AhpC-TSA"/>
    <property type="match status" value="1"/>
</dbReference>
<evidence type="ECO:0000313" key="2">
    <source>
        <dbReference type="EMBL" id="OGG46441.1"/>
    </source>
</evidence>
<dbReference type="EMBL" id="MFKF01000315">
    <property type="protein sequence ID" value="OGG46441.1"/>
    <property type="molecule type" value="Genomic_DNA"/>
</dbReference>
<dbReference type="InterPro" id="IPR036249">
    <property type="entry name" value="Thioredoxin-like_sf"/>
</dbReference>
<dbReference type="Gene3D" id="3.40.30.10">
    <property type="entry name" value="Glutaredoxin"/>
    <property type="match status" value="1"/>
</dbReference>
<organism evidence="2 3">
    <name type="scientific">Handelsmanbacteria sp. (strain RIFCSPLOWO2_12_FULL_64_10)</name>
    <dbReference type="NCBI Taxonomy" id="1817868"/>
    <lineage>
        <taxon>Bacteria</taxon>
        <taxon>Candidatus Handelsmaniibacteriota</taxon>
    </lineage>
</organism>
<dbReference type="SUPFAM" id="SSF52833">
    <property type="entry name" value="Thioredoxin-like"/>
    <property type="match status" value="1"/>
</dbReference>
<dbReference type="InterPro" id="IPR000866">
    <property type="entry name" value="AhpC/TSA"/>
</dbReference>
<protein>
    <recommendedName>
        <fullName evidence="1">Alkyl hydroperoxide reductase subunit C/ Thiol specific antioxidant domain-containing protein</fullName>
    </recommendedName>
</protein>
<dbReference type="Proteomes" id="UP000178606">
    <property type="component" value="Unassembled WGS sequence"/>
</dbReference>
<accession>A0A1F6CBS6</accession>
<evidence type="ECO:0000313" key="3">
    <source>
        <dbReference type="Proteomes" id="UP000178606"/>
    </source>
</evidence>
<dbReference type="GO" id="GO:0016491">
    <property type="term" value="F:oxidoreductase activity"/>
    <property type="evidence" value="ECO:0007669"/>
    <property type="project" value="InterPro"/>
</dbReference>
<evidence type="ECO:0000259" key="1">
    <source>
        <dbReference type="Pfam" id="PF00578"/>
    </source>
</evidence>
<sequence length="110" mass="12617">MKALLSAEEKKKVQIVAVSPDTPEKLRELRERLKEKGEGEVDYLLLSDAQASVIRRYGLLNEAAAQKNRLLPHPTTYVLDKKGKVTWKFTEVNYKVRPTNERVLAALRKK</sequence>
<dbReference type="GO" id="GO:0016209">
    <property type="term" value="F:antioxidant activity"/>
    <property type="evidence" value="ECO:0007669"/>
    <property type="project" value="InterPro"/>
</dbReference>
<gene>
    <name evidence="2" type="ORF">A3F84_08600</name>
</gene>
<reference evidence="2 3" key="1">
    <citation type="journal article" date="2016" name="Nat. Commun.">
        <title>Thousands of microbial genomes shed light on interconnected biogeochemical processes in an aquifer system.</title>
        <authorList>
            <person name="Anantharaman K."/>
            <person name="Brown C.T."/>
            <person name="Hug L.A."/>
            <person name="Sharon I."/>
            <person name="Castelle C.J."/>
            <person name="Probst A.J."/>
            <person name="Thomas B.C."/>
            <person name="Singh A."/>
            <person name="Wilkins M.J."/>
            <person name="Karaoz U."/>
            <person name="Brodie E.L."/>
            <person name="Williams K.H."/>
            <person name="Hubbard S.S."/>
            <person name="Banfield J.F."/>
        </authorList>
    </citation>
    <scope>NUCLEOTIDE SEQUENCE [LARGE SCALE GENOMIC DNA]</scope>
    <source>
        <strain evidence="3">RIFCSPLOWO2_12_FULL_64_10</strain>
    </source>
</reference>
<proteinExistence type="predicted"/>
<feature type="domain" description="Alkyl hydroperoxide reductase subunit C/ Thiol specific antioxidant" evidence="1">
    <location>
        <begin position="4"/>
        <end position="87"/>
    </location>
</feature>
<dbReference type="CDD" id="cd02971">
    <property type="entry name" value="PRX_family"/>
    <property type="match status" value="1"/>
</dbReference>
<dbReference type="AlphaFoldDB" id="A0A1F6CBS6"/>